<evidence type="ECO:0000259" key="9">
    <source>
        <dbReference type="Pfam" id="PF05699"/>
    </source>
</evidence>
<evidence type="ECO:0000256" key="4">
    <source>
        <dbReference type="ARBA" id="ARBA00022833"/>
    </source>
</evidence>
<evidence type="ECO:0000313" key="10">
    <source>
        <dbReference type="Ensembl" id="ENSLLEP00000032098.1"/>
    </source>
</evidence>
<evidence type="ECO:0000259" key="8">
    <source>
        <dbReference type="Pfam" id="PF02892"/>
    </source>
</evidence>
<dbReference type="AlphaFoldDB" id="A0A8C5Q5L8"/>
<sequence length="683" mass="76660">MSCSVRSVRSSHRTTAIRLFVNSEHFRVFAACLPHNAPQWTTMHFSTGLKLVIGYSLAPDHRSGARPVQDYANHAAQVQSAVVSKHMYRKSAVWQFFKKCAADRTVAICKLCQMRIKRGKDIPHLGTTLMGVPGPSSECDSIPSAEDLRSQITLHQLLQCKKKYSPNHPQAQRLNASLAKLLALQLLPFQLVDSASFREFAECAVPQWQVPKHHFFSRKAIPALYQHVEHNVMESLGKAVSSKVHMTLDTWSSKHGQGRYISFTAHWVTLIAAGRDPRRGSVPELVHPPRLQKAACMRCHTVLELDCLGDRSHTGPEILSALQGQGQRRLTPCQLQLGMVVCDNGSNLLSALRQGKLTHVPCLAHVLNLVVQRFLTRYPGLAELLSQARKVCSHFRRSFPASVRLAEIQREFHLPTNCLICDMPTWWNSTLAMLQRLHKQQRDACTVLSPFEEATRMVSRDSHTMQGIIDVALEAEQREEEEAFPSSQGPTNATSNLRCMGSLILQSLVKDPRNRAINERDHYWLASLLDPRYKGKVAELILSAQREDRMKQLEYALKRHLCNTFPGTGRLPSDDTGASEAADDQRKSGEGARADLDTFTADDPLAYWVLRLDHWPEFSQYAMQLLGCPSSGVLSERTFSAAGGFVTDKRVRLSTDSVDRLTFIKINQSWISSYQSPDADITE</sequence>
<evidence type="ECO:0000256" key="6">
    <source>
        <dbReference type="ARBA" id="ARBA00023242"/>
    </source>
</evidence>
<keyword evidence="3" id="KW-0863">Zinc-finger</keyword>
<dbReference type="GO" id="GO:0005634">
    <property type="term" value="C:nucleus"/>
    <property type="evidence" value="ECO:0007669"/>
    <property type="project" value="UniProtKB-SubCell"/>
</dbReference>
<evidence type="ECO:0000256" key="3">
    <source>
        <dbReference type="ARBA" id="ARBA00022771"/>
    </source>
</evidence>
<evidence type="ECO:0000256" key="7">
    <source>
        <dbReference type="SAM" id="MobiDB-lite"/>
    </source>
</evidence>
<reference evidence="10" key="1">
    <citation type="submission" date="2025-08" db="UniProtKB">
        <authorList>
            <consortium name="Ensembl"/>
        </authorList>
    </citation>
    <scope>IDENTIFICATION</scope>
</reference>
<dbReference type="Pfam" id="PF02892">
    <property type="entry name" value="zf-BED"/>
    <property type="match status" value="1"/>
</dbReference>
<dbReference type="GO" id="GO:0003677">
    <property type="term" value="F:DNA binding"/>
    <property type="evidence" value="ECO:0007669"/>
    <property type="project" value="UniProtKB-KW"/>
</dbReference>
<organism evidence="10 11">
    <name type="scientific">Leptobrachium leishanense</name>
    <name type="common">Leishan spiny toad</name>
    <dbReference type="NCBI Taxonomy" id="445787"/>
    <lineage>
        <taxon>Eukaryota</taxon>
        <taxon>Metazoa</taxon>
        <taxon>Chordata</taxon>
        <taxon>Craniata</taxon>
        <taxon>Vertebrata</taxon>
        <taxon>Euteleostomi</taxon>
        <taxon>Amphibia</taxon>
        <taxon>Batrachia</taxon>
        <taxon>Anura</taxon>
        <taxon>Pelobatoidea</taxon>
        <taxon>Megophryidae</taxon>
        <taxon>Leptobrachium</taxon>
    </lineage>
</organism>
<keyword evidence="11" id="KW-1185">Reference proteome</keyword>
<dbReference type="Proteomes" id="UP000694569">
    <property type="component" value="Unplaced"/>
</dbReference>
<dbReference type="Pfam" id="PF05699">
    <property type="entry name" value="Dimer_Tnp_hAT"/>
    <property type="match status" value="1"/>
</dbReference>
<dbReference type="GO" id="GO:0008270">
    <property type="term" value="F:zinc ion binding"/>
    <property type="evidence" value="ECO:0007669"/>
    <property type="project" value="UniProtKB-KW"/>
</dbReference>
<proteinExistence type="predicted"/>
<protein>
    <submittedName>
        <fullName evidence="10">Uncharacterized protein</fullName>
    </submittedName>
</protein>
<evidence type="ECO:0000256" key="5">
    <source>
        <dbReference type="ARBA" id="ARBA00023125"/>
    </source>
</evidence>
<dbReference type="OrthoDB" id="9917499at2759"/>
<dbReference type="PANTHER" id="PTHR47241">
    <property type="entry name" value="FINGER PROTEIN, PUTATIVE-RELATED"/>
    <property type="match status" value="1"/>
</dbReference>
<reference evidence="10" key="2">
    <citation type="submission" date="2025-09" db="UniProtKB">
        <authorList>
            <consortium name="Ensembl"/>
        </authorList>
    </citation>
    <scope>IDENTIFICATION</scope>
</reference>
<dbReference type="InterPro" id="IPR052865">
    <property type="entry name" value="Zinc_finger_BED"/>
</dbReference>
<feature type="domain" description="BED-type" evidence="8">
    <location>
        <begin position="91"/>
        <end position="128"/>
    </location>
</feature>
<evidence type="ECO:0000313" key="11">
    <source>
        <dbReference type="Proteomes" id="UP000694569"/>
    </source>
</evidence>
<keyword evidence="6" id="KW-0539">Nucleus</keyword>
<name>A0A8C5Q5L8_9ANUR</name>
<feature type="region of interest" description="Disordered" evidence="7">
    <location>
        <begin position="568"/>
        <end position="595"/>
    </location>
</feature>
<evidence type="ECO:0000256" key="2">
    <source>
        <dbReference type="ARBA" id="ARBA00022723"/>
    </source>
</evidence>
<accession>A0A8C5Q5L8</accession>
<dbReference type="GO" id="GO:0046983">
    <property type="term" value="F:protein dimerization activity"/>
    <property type="evidence" value="ECO:0007669"/>
    <property type="project" value="InterPro"/>
</dbReference>
<dbReference type="GeneTree" id="ENSGT00940000161131"/>
<feature type="compositionally biased region" description="Basic and acidic residues" evidence="7">
    <location>
        <begin position="583"/>
        <end position="595"/>
    </location>
</feature>
<keyword evidence="2" id="KW-0479">Metal-binding</keyword>
<dbReference type="Ensembl" id="ENSLLET00000033325.1">
    <property type="protein sequence ID" value="ENSLLEP00000032098.1"/>
    <property type="gene ID" value="ENSLLEG00000020201.1"/>
</dbReference>
<keyword evidence="5" id="KW-0238">DNA-binding</keyword>
<dbReference type="InterPro" id="IPR008906">
    <property type="entry name" value="HATC_C_dom"/>
</dbReference>
<evidence type="ECO:0000256" key="1">
    <source>
        <dbReference type="ARBA" id="ARBA00004123"/>
    </source>
</evidence>
<feature type="domain" description="HAT C-terminal dimerisation" evidence="9">
    <location>
        <begin position="603"/>
        <end position="665"/>
    </location>
</feature>
<dbReference type="InterPro" id="IPR003656">
    <property type="entry name" value="Znf_BED"/>
</dbReference>
<dbReference type="InterPro" id="IPR012337">
    <property type="entry name" value="RNaseH-like_sf"/>
</dbReference>
<comment type="subcellular location">
    <subcellularLocation>
        <location evidence="1">Nucleus</location>
    </subcellularLocation>
</comment>
<dbReference type="SUPFAM" id="SSF53098">
    <property type="entry name" value="Ribonuclease H-like"/>
    <property type="match status" value="1"/>
</dbReference>
<keyword evidence="4" id="KW-0862">Zinc</keyword>
<dbReference type="PANTHER" id="PTHR47241:SF1">
    <property type="entry name" value="BED-TYPE DOMAIN-CONTAINING PROTEIN"/>
    <property type="match status" value="1"/>
</dbReference>